<name>A0A7W7GC23_9ACTN</name>
<gene>
    <name evidence="2" type="ORF">BJ982_005651</name>
</gene>
<dbReference type="AlphaFoldDB" id="A0A7W7GC23"/>
<dbReference type="RefSeq" id="WP_184884946.1">
    <property type="nucleotide sequence ID" value="NZ_BOOV01000002.1"/>
</dbReference>
<dbReference type="Proteomes" id="UP000542210">
    <property type="component" value="Unassembled WGS sequence"/>
</dbReference>
<evidence type="ECO:0000259" key="1">
    <source>
        <dbReference type="Pfam" id="PF01872"/>
    </source>
</evidence>
<keyword evidence="3" id="KW-1185">Reference proteome</keyword>
<dbReference type="InterPro" id="IPR050765">
    <property type="entry name" value="Riboflavin_Biosynth_HTPR"/>
</dbReference>
<feature type="domain" description="Bacterial bifunctional deaminase-reductase C-terminal" evidence="1">
    <location>
        <begin position="2"/>
        <end position="173"/>
    </location>
</feature>
<organism evidence="2 3">
    <name type="scientific">Sphaerisporangium siamense</name>
    <dbReference type="NCBI Taxonomy" id="795645"/>
    <lineage>
        <taxon>Bacteria</taxon>
        <taxon>Bacillati</taxon>
        <taxon>Actinomycetota</taxon>
        <taxon>Actinomycetes</taxon>
        <taxon>Streptosporangiales</taxon>
        <taxon>Streptosporangiaceae</taxon>
        <taxon>Sphaerisporangium</taxon>
    </lineage>
</organism>
<dbReference type="GO" id="GO:0008703">
    <property type="term" value="F:5-amino-6-(5-phosphoribosylamino)uracil reductase activity"/>
    <property type="evidence" value="ECO:0007669"/>
    <property type="project" value="InterPro"/>
</dbReference>
<dbReference type="InterPro" id="IPR024072">
    <property type="entry name" value="DHFR-like_dom_sf"/>
</dbReference>
<evidence type="ECO:0000313" key="2">
    <source>
        <dbReference type="EMBL" id="MBB4704107.1"/>
    </source>
</evidence>
<protein>
    <submittedName>
        <fullName evidence="2">Dihydrofolate reductase</fullName>
    </submittedName>
</protein>
<dbReference type="EMBL" id="JACHND010000001">
    <property type="protein sequence ID" value="MBB4704107.1"/>
    <property type="molecule type" value="Genomic_DNA"/>
</dbReference>
<dbReference type="InterPro" id="IPR002734">
    <property type="entry name" value="RibDG_C"/>
</dbReference>
<dbReference type="PANTHER" id="PTHR38011:SF11">
    <property type="entry name" value="2,5-DIAMINO-6-RIBOSYLAMINO-4(3H)-PYRIMIDINONE 5'-PHOSPHATE REDUCTASE"/>
    <property type="match status" value="1"/>
</dbReference>
<comment type="caution">
    <text evidence="2">The sequence shown here is derived from an EMBL/GenBank/DDBJ whole genome shotgun (WGS) entry which is preliminary data.</text>
</comment>
<evidence type="ECO:0000313" key="3">
    <source>
        <dbReference type="Proteomes" id="UP000542210"/>
    </source>
</evidence>
<accession>A0A7W7GC23</accession>
<dbReference type="GO" id="GO:0009231">
    <property type="term" value="P:riboflavin biosynthetic process"/>
    <property type="evidence" value="ECO:0007669"/>
    <property type="project" value="InterPro"/>
</dbReference>
<dbReference type="Gene3D" id="3.40.430.10">
    <property type="entry name" value="Dihydrofolate Reductase, subunit A"/>
    <property type="match status" value="1"/>
</dbReference>
<proteinExistence type="predicted"/>
<reference evidence="2 3" key="1">
    <citation type="submission" date="2020-08" db="EMBL/GenBank/DDBJ databases">
        <title>Sequencing the genomes of 1000 actinobacteria strains.</title>
        <authorList>
            <person name="Klenk H.-P."/>
        </authorList>
    </citation>
    <scope>NUCLEOTIDE SEQUENCE [LARGE SCALE GENOMIC DNA]</scope>
    <source>
        <strain evidence="2 3">DSM 45784</strain>
    </source>
</reference>
<dbReference type="PANTHER" id="PTHR38011">
    <property type="entry name" value="DIHYDROFOLATE REDUCTASE FAMILY PROTEIN (AFU_ORTHOLOGUE AFUA_8G06820)"/>
    <property type="match status" value="1"/>
</dbReference>
<dbReference type="SUPFAM" id="SSF53597">
    <property type="entry name" value="Dihydrofolate reductase-like"/>
    <property type="match status" value="1"/>
</dbReference>
<dbReference type="Pfam" id="PF01872">
    <property type="entry name" value="RibD_C"/>
    <property type="match status" value="1"/>
</dbReference>
<sequence length="185" mass="19916">MRKIIVSTFATLDGFIDDPHLWSLQYADEESGNYGLDLALSADALLLGRVTWEGMAQAWPGMGGNPYGDHVNAVTKYVVASQPVDTSAWNPTVVIPGDDLIPEVTKLKQQDGGNILIWGNGRLTDALAAAGLLDEYHVWVYPVIKGEGEPLFRKESAGTLELLGTTTFSTGALVLTYRPLTSPPA</sequence>